<dbReference type="Proteomes" id="UP000000755">
    <property type="component" value="Chromosome"/>
</dbReference>
<organism evidence="1 2">
    <name type="scientific">Christiangramia forsetii (strain DSM 17595 / CGMCC 1.15422 / KT0803)</name>
    <name type="common">Gramella forsetii</name>
    <dbReference type="NCBI Taxonomy" id="411154"/>
    <lineage>
        <taxon>Bacteria</taxon>
        <taxon>Pseudomonadati</taxon>
        <taxon>Bacteroidota</taxon>
        <taxon>Flavobacteriia</taxon>
        <taxon>Flavobacteriales</taxon>
        <taxon>Flavobacteriaceae</taxon>
        <taxon>Christiangramia</taxon>
    </lineage>
</organism>
<name>A0M752_CHRFK</name>
<accession>A0M752</accession>
<dbReference type="HOGENOM" id="CLU_3356472_0_0_10"/>
<evidence type="ECO:0000313" key="1">
    <source>
        <dbReference type="EMBL" id="CAL68447.1"/>
    </source>
</evidence>
<dbReference type="AlphaFoldDB" id="A0M752"/>
<reference evidence="1 2" key="1">
    <citation type="journal article" date="2006" name="Environ. Microbiol.">
        <title>Whole genome analysis of the marine Bacteroidetes'Gramella forsetii' reveals adaptations to degradation of polymeric organic matter.</title>
        <authorList>
            <person name="Bauer M."/>
            <person name="Kube M."/>
            <person name="Teeling H."/>
            <person name="Richter M."/>
            <person name="Lombardot T."/>
            <person name="Allers E."/>
            <person name="Wuerdemann C.A."/>
            <person name="Quast C."/>
            <person name="Kuhl H."/>
            <person name="Knaust F."/>
            <person name="Woebken D."/>
            <person name="Bischof K."/>
            <person name="Mussmann M."/>
            <person name="Choudhuri J.V."/>
            <person name="Meyer F."/>
            <person name="Reinhardt R."/>
            <person name="Amann R.I."/>
            <person name="Gloeckner F.O."/>
        </authorList>
    </citation>
    <scope>NUCLEOTIDE SEQUENCE [LARGE SCALE GENOMIC DNA]</scope>
    <source>
        <strain evidence="1 2">KT0803</strain>
    </source>
</reference>
<proteinExistence type="predicted"/>
<dbReference type="KEGG" id="gfo:GFO_3509"/>
<protein>
    <submittedName>
        <fullName evidence="1">Uncharacterized protein</fullName>
    </submittedName>
</protein>
<gene>
    <name evidence="1" type="ordered locus">GFO_3509</name>
</gene>
<sequence>MNVQNTSEAIGSYSATENEFILLINAFDCAQADQKP</sequence>
<evidence type="ECO:0000313" key="2">
    <source>
        <dbReference type="Proteomes" id="UP000000755"/>
    </source>
</evidence>
<dbReference type="EMBL" id="CU207366">
    <property type="protein sequence ID" value="CAL68447.1"/>
    <property type="molecule type" value="Genomic_DNA"/>
</dbReference>